<dbReference type="Pfam" id="PF09339">
    <property type="entry name" value="HTH_IclR"/>
    <property type="match status" value="1"/>
</dbReference>
<feature type="domain" description="HTH iclR-type" evidence="7">
    <location>
        <begin position="12"/>
        <end position="73"/>
    </location>
</feature>
<dbReference type="GO" id="GO:0045892">
    <property type="term" value="P:negative regulation of DNA-templated transcription"/>
    <property type="evidence" value="ECO:0007669"/>
    <property type="project" value="TreeGrafter"/>
</dbReference>
<dbReference type="InterPro" id="IPR036390">
    <property type="entry name" value="WH_DNA-bd_sf"/>
</dbReference>
<proteinExistence type="predicted"/>
<dbReference type="InterPro" id="IPR029016">
    <property type="entry name" value="GAF-like_dom_sf"/>
</dbReference>
<dbReference type="Gene3D" id="3.30.450.40">
    <property type="match status" value="1"/>
</dbReference>
<evidence type="ECO:0000259" key="7">
    <source>
        <dbReference type="PROSITE" id="PS51077"/>
    </source>
</evidence>
<name>A0A8J3LM44_9ACTN</name>
<evidence type="ECO:0000256" key="4">
    <source>
        <dbReference type="ARBA" id="ARBA00023163"/>
    </source>
</evidence>
<dbReference type="InterPro" id="IPR014757">
    <property type="entry name" value="Tscrpt_reg_IclR_C"/>
</dbReference>
<dbReference type="InterPro" id="IPR036388">
    <property type="entry name" value="WH-like_DNA-bd_sf"/>
</dbReference>
<keyword evidence="2" id="KW-0805">Transcription regulation</keyword>
<evidence type="ECO:0000259" key="8">
    <source>
        <dbReference type="PROSITE" id="PS51078"/>
    </source>
</evidence>
<comment type="function">
    <text evidence="5">May be an activator protein for the gylABX operon.</text>
</comment>
<evidence type="ECO:0000256" key="3">
    <source>
        <dbReference type="ARBA" id="ARBA00023125"/>
    </source>
</evidence>
<dbReference type="PANTHER" id="PTHR30136:SF24">
    <property type="entry name" value="HTH-TYPE TRANSCRIPTIONAL REPRESSOR ALLR"/>
    <property type="match status" value="1"/>
</dbReference>
<dbReference type="EMBL" id="BONU01000012">
    <property type="protein sequence ID" value="GIG73844.1"/>
    <property type="molecule type" value="Genomic_DNA"/>
</dbReference>
<dbReference type="InterPro" id="IPR050707">
    <property type="entry name" value="HTH_MetabolicPath_Reg"/>
</dbReference>
<comment type="caution">
    <text evidence="9">The sequence shown here is derived from an EMBL/GenBank/DDBJ whole genome shotgun (WGS) entry which is preliminary data.</text>
</comment>
<dbReference type="PROSITE" id="PS51078">
    <property type="entry name" value="ICLR_ED"/>
    <property type="match status" value="1"/>
</dbReference>
<evidence type="ECO:0000256" key="6">
    <source>
        <dbReference type="ARBA" id="ARBA00070406"/>
    </source>
</evidence>
<dbReference type="SUPFAM" id="SSF46785">
    <property type="entry name" value="Winged helix' DNA-binding domain"/>
    <property type="match status" value="1"/>
</dbReference>
<dbReference type="GO" id="GO:0003700">
    <property type="term" value="F:DNA-binding transcription factor activity"/>
    <property type="evidence" value="ECO:0007669"/>
    <property type="project" value="TreeGrafter"/>
</dbReference>
<protein>
    <recommendedName>
        <fullName evidence="6">Glycerol operon regulatory protein</fullName>
    </recommendedName>
</protein>
<evidence type="ECO:0000313" key="10">
    <source>
        <dbReference type="Proteomes" id="UP000653674"/>
    </source>
</evidence>
<dbReference type="SMART" id="SM00346">
    <property type="entry name" value="HTH_ICLR"/>
    <property type="match status" value="1"/>
</dbReference>
<keyword evidence="10" id="KW-1185">Reference proteome</keyword>
<evidence type="ECO:0000256" key="5">
    <source>
        <dbReference type="ARBA" id="ARBA00058938"/>
    </source>
</evidence>
<accession>A0A8J3LM44</accession>
<keyword evidence="3" id="KW-0238">DNA-binding</keyword>
<dbReference type="Proteomes" id="UP000653674">
    <property type="component" value="Unassembled WGS sequence"/>
</dbReference>
<feature type="domain" description="IclR-ED" evidence="8">
    <location>
        <begin position="74"/>
        <end position="258"/>
    </location>
</feature>
<keyword evidence="1" id="KW-0319">Glycerol metabolism</keyword>
<sequence length="258" mass="28112">MRDPQAEPSDLIRSVSRALRVLEAVGQSERGLTVKQVARRCQLTVATTYHLVRTLAYEGYVIRREDGTYVVGLEVADRFRELVVAFRGPAVVTETLRRAAAETGYSHQLARFVGNRPTITAVAEGPRSPYVDDLIPGFDDGAHALAMGKALLATLSAEQRARFLKESGMPAYTPQTITSGEAFEADLAAGERRGMQIEINQYRNGLACAAVLAVNDRDPERRVVLQCALPAGELMTSARIVRTRLLSTAANLADALKD</sequence>
<dbReference type="GO" id="GO:0006071">
    <property type="term" value="P:glycerol metabolic process"/>
    <property type="evidence" value="ECO:0007669"/>
    <property type="project" value="UniProtKB-KW"/>
</dbReference>
<dbReference type="RefSeq" id="WP_168074358.1">
    <property type="nucleotide sequence ID" value="NZ_BAAAQJ010000008.1"/>
</dbReference>
<dbReference type="Gene3D" id="1.10.10.10">
    <property type="entry name" value="Winged helix-like DNA-binding domain superfamily/Winged helix DNA-binding domain"/>
    <property type="match status" value="1"/>
</dbReference>
<reference evidence="9" key="1">
    <citation type="submission" date="2021-01" db="EMBL/GenBank/DDBJ databases">
        <title>Whole genome shotgun sequence of Planosporangium flavigriseum NBRC 105377.</title>
        <authorList>
            <person name="Komaki H."/>
            <person name="Tamura T."/>
        </authorList>
    </citation>
    <scope>NUCLEOTIDE SEQUENCE</scope>
    <source>
        <strain evidence="9">NBRC 105377</strain>
    </source>
</reference>
<dbReference type="InterPro" id="IPR005471">
    <property type="entry name" value="Tscrpt_reg_IclR_N"/>
</dbReference>
<dbReference type="FunFam" id="1.10.10.10:FF:000056">
    <property type="entry name" value="IclR family transcriptional regulator"/>
    <property type="match status" value="1"/>
</dbReference>
<dbReference type="AlphaFoldDB" id="A0A8J3LM44"/>
<dbReference type="SUPFAM" id="SSF55781">
    <property type="entry name" value="GAF domain-like"/>
    <property type="match status" value="1"/>
</dbReference>
<evidence type="ECO:0000313" key="9">
    <source>
        <dbReference type="EMBL" id="GIG73844.1"/>
    </source>
</evidence>
<dbReference type="Pfam" id="PF01614">
    <property type="entry name" value="IclR_C"/>
    <property type="match status" value="1"/>
</dbReference>
<organism evidence="9 10">
    <name type="scientific">Planosporangium flavigriseum</name>
    <dbReference type="NCBI Taxonomy" id="373681"/>
    <lineage>
        <taxon>Bacteria</taxon>
        <taxon>Bacillati</taxon>
        <taxon>Actinomycetota</taxon>
        <taxon>Actinomycetes</taxon>
        <taxon>Micromonosporales</taxon>
        <taxon>Micromonosporaceae</taxon>
        <taxon>Planosporangium</taxon>
    </lineage>
</organism>
<gene>
    <name evidence="9" type="ORF">Pfl04_22480</name>
</gene>
<dbReference type="PANTHER" id="PTHR30136">
    <property type="entry name" value="HELIX-TURN-HELIX TRANSCRIPTIONAL REGULATOR, ICLR FAMILY"/>
    <property type="match status" value="1"/>
</dbReference>
<evidence type="ECO:0000256" key="2">
    <source>
        <dbReference type="ARBA" id="ARBA00023015"/>
    </source>
</evidence>
<keyword evidence="4" id="KW-0804">Transcription</keyword>
<dbReference type="PROSITE" id="PS51077">
    <property type="entry name" value="HTH_ICLR"/>
    <property type="match status" value="1"/>
</dbReference>
<evidence type="ECO:0000256" key="1">
    <source>
        <dbReference type="ARBA" id="ARBA00022798"/>
    </source>
</evidence>
<dbReference type="GO" id="GO:0003677">
    <property type="term" value="F:DNA binding"/>
    <property type="evidence" value="ECO:0007669"/>
    <property type="project" value="UniProtKB-KW"/>
</dbReference>